<dbReference type="InterPro" id="IPR020904">
    <property type="entry name" value="Sc_DH/Rdtase_CS"/>
</dbReference>
<dbReference type="Proteomes" id="UP000320888">
    <property type="component" value="Unassembled WGS sequence"/>
</dbReference>
<dbReference type="EMBL" id="VKLS01000354">
    <property type="protein sequence ID" value="TSB34371.1"/>
    <property type="molecule type" value="Genomic_DNA"/>
</dbReference>
<proteinExistence type="inferred from homology"/>
<evidence type="ECO:0000256" key="1">
    <source>
        <dbReference type="ARBA" id="ARBA00006484"/>
    </source>
</evidence>
<comment type="caution">
    <text evidence="4">The sequence shown here is derived from an EMBL/GenBank/DDBJ whole genome shotgun (WGS) entry which is preliminary data.</text>
</comment>
<dbReference type="InterPro" id="IPR002347">
    <property type="entry name" value="SDR_fam"/>
</dbReference>
<dbReference type="CDD" id="cd05233">
    <property type="entry name" value="SDR_c"/>
    <property type="match status" value="1"/>
</dbReference>
<organism evidence="4 5">
    <name type="scientific">Streptomyces benahoarensis</name>
    <dbReference type="NCBI Taxonomy" id="2595054"/>
    <lineage>
        <taxon>Bacteria</taxon>
        <taxon>Bacillati</taxon>
        <taxon>Actinomycetota</taxon>
        <taxon>Actinomycetes</taxon>
        <taxon>Kitasatosporales</taxon>
        <taxon>Streptomycetaceae</taxon>
        <taxon>Streptomyces</taxon>
    </lineage>
</organism>
<name>A0A553YYV8_9ACTN</name>
<dbReference type="FunFam" id="3.40.50.720:FF:000173">
    <property type="entry name" value="3-oxoacyl-[acyl-carrier protein] reductase"/>
    <property type="match status" value="1"/>
</dbReference>
<evidence type="ECO:0000259" key="3">
    <source>
        <dbReference type="SMART" id="SM00822"/>
    </source>
</evidence>
<dbReference type="InterPro" id="IPR057326">
    <property type="entry name" value="KR_dom"/>
</dbReference>
<dbReference type="AlphaFoldDB" id="A0A553YYV8"/>
<dbReference type="PRINTS" id="PR00080">
    <property type="entry name" value="SDRFAMILY"/>
</dbReference>
<comment type="similarity">
    <text evidence="1">Belongs to the short-chain dehydrogenases/reductases (SDR) family.</text>
</comment>
<protein>
    <submittedName>
        <fullName evidence="4">SDR family oxidoreductase</fullName>
    </submittedName>
</protein>
<keyword evidence="5" id="KW-1185">Reference proteome</keyword>
<dbReference type="Gene3D" id="3.40.50.720">
    <property type="entry name" value="NAD(P)-binding Rossmann-like Domain"/>
    <property type="match status" value="1"/>
</dbReference>
<dbReference type="PROSITE" id="PS00061">
    <property type="entry name" value="ADH_SHORT"/>
    <property type="match status" value="1"/>
</dbReference>
<dbReference type="Pfam" id="PF13561">
    <property type="entry name" value="adh_short_C2"/>
    <property type="match status" value="1"/>
</dbReference>
<gene>
    <name evidence="4" type="ORF">FNZ23_22410</name>
</gene>
<evidence type="ECO:0000256" key="2">
    <source>
        <dbReference type="ARBA" id="ARBA00023002"/>
    </source>
</evidence>
<dbReference type="InterPro" id="IPR036291">
    <property type="entry name" value="NAD(P)-bd_dom_sf"/>
</dbReference>
<accession>A0A553YYV8</accession>
<dbReference type="SMART" id="SM00822">
    <property type="entry name" value="PKS_KR"/>
    <property type="match status" value="1"/>
</dbReference>
<dbReference type="SUPFAM" id="SSF51735">
    <property type="entry name" value="NAD(P)-binding Rossmann-fold domains"/>
    <property type="match status" value="1"/>
</dbReference>
<evidence type="ECO:0000313" key="4">
    <source>
        <dbReference type="EMBL" id="TSB34371.1"/>
    </source>
</evidence>
<dbReference type="PRINTS" id="PR00081">
    <property type="entry name" value="GDHRDH"/>
</dbReference>
<keyword evidence="2" id="KW-0560">Oxidoreductase</keyword>
<dbReference type="PANTHER" id="PTHR43639">
    <property type="entry name" value="OXIDOREDUCTASE, SHORT-CHAIN DEHYDROGENASE/REDUCTASE FAMILY (AFU_ORTHOLOGUE AFUA_5G02870)"/>
    <property type="match status" value="1"/>
</dbReference>
<dbReference type="PANTHER" id="PTHR43639:SF1">
    <property type="entry name" value="SHORT-CHAIN DEHYDROGENASE_REDUCTASE FAMILY PROTEIN"/>
    <property type="match status" value="1"/>
</dbReference>
<reference evidence="4 5" key="1">
    <citation type="submission" date="2019-07" db="EMBL/GenBank/DDBJ databases">
        <title>Draft genome for Streptomyces benahoarensis MZ03-48.</title>
        <authorList>
            <person name="Gonzalez-Pimentel J.L."/>
        </authorList>
    </citation>
    <scope>NUCLEOTIDE SEQUENCE [LARGE SCALE GENOMIC DNA]</scope>
    <source>
        <strain evidence="4 5">MZ03-48</strain>
    </source>
</reference>
<sequence>MAVISGGSRGLGRLMAERLLRDGWRVAAFSRSANAFVDEARERWPDAFRWHAADLADPTRLRAFVAETAERFGRIDALLNNAASLGRQELFLTTPGRRVEESVAVNLTGPLVLTQACAKVMARGTGGQILNVSSVNAVRGYRGVAVYTAAKSGLDGMVRSLARELGPLGIRVNSVVPGFFDSELTRDVTDEHRDRIRRRTPLGRLADIEEIADAVSYLLSPQASFITGQSLIVDGGITC</sequence>
<dbReference type="GO" id="GO:0016491">
    <property type="term" value="F:oxidoreductase activity"/>
    <property type="evidence" value="ECO:0007669"/>
    <property type="project" value="UniProtKB-KW"/>
</dbReference>
<evidence type="ECO:0000313" key="5">
    <source>
        <dbReference type="Proteomes" id="UP000320888"/>
    </source>
</evidence>
<feature type="domain" description="Ketoreductase" evidence="3">
    <location>
        <begin position="2"/>
        <end position="179"/>
    </location>
</feature>
<dbReference type="OrthoDB" id="286404at2"/>